<sequence length="32" mass="3833">MAVRHLEGHSLLEQNLFFLKYKMQMTLCYSSL</sequence>
<evidence type="ECO:0000313" key="1">
    <source>
        <dbReference type="EMBL" id="UPU16097.1"/>
    </source>
</evidence>
<dbReference type="Proteomes" id="UP000830967">
    <property type="component" value="Segment"/>
</dbReference>
<proteinExistence type="predicted"/>
<organism evidence="1 2">
    <name type="scientific">Escherichia phage ZCEC13</name>
    <dbReference type="NCBI Taxonomy" id="2935866"/>
    <lineage>
        <taxon>Viruses</taxon>
        <taxon>Duplodnaviria</taxon>
        <taxon>Heunggongvirae</taxon>
        <taxon>Uroviricota</taxon>
        <taxon>Caudoviricetes</taxon>
        <taxon>Jameshumphriesvirinae</taxon>
        <taxon>Zewailvirus</taxon>
        <taxon>Zewailvirus ZCEC13</taxon>
    </lineage>
</organism>
<dbReference type="EMBL" id="ON086804">
    <property type="protein sequence ID" value="UPU16097.1"/>
    <property type="molecule type" value="Genomic_DNA"/>
</dbReference>
<protein>
    <submittedName>
        <fullName evidence="1">Uncharacterized protein</fullName>
    </submittedName>
</protein>
<keyword evidence="2" id="KW-1185">Reference proteome</keyword>
<accession>A0AAE9HDE9</accession>
<evidence type="ECO:0000313" key="2">
    <source>
        <dbReference type="Proteomes" id="UP000830967"/>
    </source>
</evidence>
<name>A0AAE9HDE9_9CAUD</name>
<reference evidence="1" key="1">
    <citation type="submission" date="2022-03" db="EMBL/GenBank/DDBJ databases">
        <authorList>
            <person name="Ragab S."/>
            <person name="Abdelmoteleb M."/>
            <person name="El-Shibiny A."/>
        </authorList>
    </citation>
    <scope>NUCLEOTIDE SEQUENCE</scope>
</reference>